<keyword evidence="1" id="KW-1133">Transmembrane helix</keyword>
<feature type="transmembrane region" description="Helical" evidence="1">
    <location>
        <begin position="277"/>
        <end position="295"/>
    </location>
</feature>
<dbReference type="RefSeq" id="WP_382273990.1">
    <property type="nucleotide sequence ID" value="NZ_JBHSAQ010000002.1"/>
</dbReference>
<dbReference type="Pfam" id="PF12679">
    <property type="entry name" value="ABC2_membrane_2"/>
    <property type="match status" value="1"/>
</dbReference>
<evidence type="ECO:0000313" key="3">
    <source>
        <dbReference type="Proteomes" id="UP001595846"/>
    </source>
</evidence>
<protein>
    <submittedName>
        <fullName evidence="2">ABC transporter permease</fullName>
    </submittedName>
</protein>
<reference evidence="2 3" key="1">
    <citation type="journal article" date="2019" name="Int. J. Syst. Evol. Microbiol.">
        <title>The Global Catalogue of Microorganisms (GCM) 10K type strain sequencing project: providing services to taxonomists for standard genome sequencing and annotation.</title>
        <authorList>
            <consortium name="The Broad Institute Genomics Platform"/>
            <consortium name="The Broad Institute Genome Sequencing Center for Infectious Disease"/>
            <person name="Wu L."/>
            <person name="Ma J."/>
        </authorList>
    </citation>
    <scope>NUCLEOTIDE SEQUENCE [LARGE SCALE GENOMIC DNA]</scope>
    <source>
        <strain evidence="2 3">IBRC-M 10256</strain>
    </source>
</reference>
<dbReference type="PANTHER" id="PTHR43471">
    <property type="entry name" value="ABC TRANSPORTER PERMEASE"/>
    <property type="match status" value="1"/>
</dbReference>
<feature type="transmembrane region" description="Helical" evidence="1">
    <location>
        <begin position="191"/>
        <end position="207"/>
    </location>
</feature>
<dbReference type="EMBL" id="JBHSAQ010000002">
    <property type="protein sequence ID" value="MFC3957764.1"/>
    <property type="molecule type" value="Genomic_DNA"/>
</dbReference>
<keyword evidence="3" id="KW-1185">Reference proteome</keyword>
<feature type="transmembrane region" description="Helical" evidence="1">
    <location>
        <begin position="73"/>
        <end position="100"/>
    </location>
</feature>
<feature type="transmembrane region" description="Helical" evidence="1">
    <location>
        <begin position="121"/>
        <end position="148"/>
    </location>
</feature>
<organism evidence="2 3">
    <name type="scientific">Halovivax cerinus</name>
    <dbReference type="NCBI Taxonomy" id="1487865"/>
    <lineage>
        <taxon>Archaea</taxon>
        <taxon>Methanobacteriati</taxon>
        <taxon>Methanobacteriota</taxon>
        <taxon>Stenosarchaea group</taxon>
        <taxon>Halobacteria</taxon>
        <taxon>Halobacteriales</taxon>
        <taxon>Natrialbaceae</taxon>
        <taxon>Halovivax</taxon>
    </lineage>
</organism>
<comment type="caution">
    <text evidence="2">The sequence shown here is derived from an EMBL/GenBank/DDBJ whole genome shotgun (WGS) entry which is preliminary data.</text>
</comment>
<feature type="transmembrane region" description="Helical" evidence="1">
    <location>
        <begin position="28"/>
        <end position="48"/>
    </location>
</feature>
<evidence type="ECO:0000256" key="1">
    <source>
        <dbReference type="SAM" id="Phobius"/>
    </source>
</evidence>
<gene>
    <name evidence="2" type="ORF">ACFOUR_05175</name>
</gene>
<keyword evidence="1" id="KW-0812">Transmembrane</keyword>
<accession>A0ABD5NMD9</accession>
<name>A0ABD5NMD9_9EURY</name>
<sequence length="300" mass="31607">MNVRFRRWLRTATTAARTDLLALGRSRAVGIGAVLFALVVALRIWTITPGVKGEVPGYLVLFDPGAGTPEPTAFVIFGLGRLMPVILSFVAVGYGAGAIAGSRQAGTIRTLQSLPVSRSNVVVGTMFARLSAITVVVVSGLLSGAIVAMYRFGEFSAGPYASFVLATLLFAIVLTTFTVSVSTVVSTRLRAIAFSLGPLVLVSAFGGDRGLPLPVRSSVLVQPYHLLVSASHEQLVAIPRIEHAIVSGRTGRTIDTGTLETIDLTAGAPVYLTDPGAVGSLLCWGLFVPLAIVWYRRVDL</sequence>
<dbReference type="Proteomes" id="UP001595846">
    <property type="component" value="Unassembled WGS sequence"/>
</dbReference>
<proteinExistence type="predicted"/>
<evidence type="ECO:0000313" key="2">
    <source>
        <dbReference type="EMBL" id="MFC3957764.1"/>
    </source>
</evidence>
<dbReference type="GO" id="GO:0005886">
    <property type="term" value="C:plasma membrane"/>
    <property type="evidence" value="ECO:0007669"/>
    <property type="project" value="UniProtKB-SubCell"/>
</dbReference>
<dbReference type="AlphaFoldDB" id="A0ABD5NMD9"/>
<feature type="transmembrane region" description="Helical" evidence="1">
    <location>
        <begin position="160"/>
        <end position="179"/>
    </location>
</feature>
<keyword evidence="1" id="KW-0472">Membrane</keyword>